<keyword evidence="8" id="KW-1185">Reference proteome</keyword>
<dbReference type="PROSITE" id="PS01358">
    <property type="entry name" value="ZF_RANBP2_1"/>
    <property type="match status" value="1"/>
</dbReference>
<sequence length="333" mass="36922">MCDNSPSSSTSSVGERTNPGGCQSTLRTSFEAQAPKQHLRQFVKTAGKKIKENLGIRESAKRGDVFVATQSGSAVNAPYQNSPVPHGFSYSRAPYPSGHPPQPPNTRPPSFPPRNTGYGWNLEPFTDLSIETMGGETAGSGYGYLQQPHPPPYPMNDSMLPGYDQEMSTSTMNNPIKRAQVAAINVVKAQIEQVKQELQDVSNDSREIAEFIPTAYDYEIGMVTDPRQLTALDREIADLERKLDEMRKVHPSAVPPPRPPRPQQSSWKCLKCSESNDSRLYRCCNCSFPRPAIDPRETRTCGCDECGQSPREQKVQFRNAEGGDWTIIERVDA</sequence>
<feature type="region of interest" description="Disordered" evidence="5">
    <location>
        <begin position="71"/>
        <end position="117"/>
    </location>
</feature>
<feature type="compositionally biased region" description="Pro residues" evidence="5">
    <location>
        <begin position="97"/>
        <end position="112"/>
    </location>
</feature>
<feature type="domain" description="RanBP2-type" evidence="6">
    <location>
        <begin position="263"/>
        <end position="292"/>
    </location>
</feature>
<dbReference type="OrthoDB" id="5844480at2759"/>
<keyword evidence="3" id="KW-0862">Zinc</keyword>
<dbReference type="EMBL" id="LIAE01010632">
    <property type="protein sequence ID" value="PAV57605.1"/>
    <property type="molecule type" value="Genomic_DNA"/>
</dbReference>
<evidence type="ECO:0000313" key="8">
    <source>
        <dbReference type="Proteomes" id="UP000218231"/>
    </source>
</evidence>
<proteinExistence type="predicted"/>
<name>A0A2A2J7J5_9BILA</name>
<gene>
    <name evidence="7" type="ORF">WR25_03451</name>
</gene>
<feature type="compositionally biased region" description="Polar residues" evidence="5">
    <location>
        <begin position="1"/>
        <end position="31"/>
    </location>
</feature>
<accession>A0A2A2J7J5</accession>
<dbReference type="PROSITE" id="PS50199">
    <property type="entry name" value="ZF_RANBP2_2"/>
    <property type="match status" value="1"/>
</dbReference>
<dbReference type="Proteomes" id="UP000218231">
    <property type="component" value="Unassembled WGS sequence"/>
</dbReference>
<evidence type="ECO:0000256" key="4">
    <source>
        <dbReference type="PROSITE-ProRule" id="PRU00322"/>
    </source>
</evidence>
<evidence type="ECO:0000256" key="1">
    <source>
        <dbReference type="ARBA" id="ARBA00022723"/>
    </source>
</evidence>
<feature type="region of interest" description="Disordered" evidence="5">
    <location>
        <begin position="1"/>
        <end position="33"/>
    </location>
</feature>
<dbReference type="InterPro" id="IPR001876">
    <property type="entry name" value="Znf_RanBP2"/>
</dbReference>
<evidence type="ECO:0000256" key="2">
    <source>
        <dbReference type="ARBA" id="ARBA00022771"/>
    </source>
</evidence>
<reference evidence="7 8" key="1">
    <citation type="journal article" date="2017" name="Curr. Biol.">
        <title>Genome architecture and evolution of a unichromosomal asexual nematode.</title>
        <authorList>
            <person name="Fradin H."/>
            <person name="Zegar C."/>
            <person name="Gutwein M."/>
            <person name="Lucas J."/>
            <person name="Kovtun M."/>
            <person name="Corcoran D."/>
            <person name="Baugh L.R."/>
            <person name="Kiontke K."/>
            <person name="Gunsalus K."/>
            <person name="Fitch D.H."/>
            <person name="Piano F."/>
        </authorList>
    </citation>
    <scope>NUCLEOTIDE SEQUENCE [LARGE SCALE GENOMIC DNA]</scope>
    <source>
        <strain evidence="7">PF1309</strain>
    </source>
</reference>
<feature type="compositionally biased region" description="Polar residues" evidence="5">
    <location>
        <begin position="71"/>
        <end position="83"/>
    </location>
</feature>
<comment type="caution">
    <text evidence="7">The sequence shown here is derived from an EMBL/GenBank/DDBJ whole genome shotgun (WGS) entry which is preliminary data.</text>
</comment>
<protein>
    <recommendedName>
        <fullName evidence="6">RanBP2-type domain-containing protein</fullName>
    </recommendedName>
</protein>
<keyword evidence="1" id="KW-0479">Metal-binding</keyword>
<evidence type="ECO:0000256" key="5">
    <source>
        <dbReference type="SAM" id="MobiDB-lite"/>
    </source>
</evidence>
<keyword evidence="2 4" id="KW-0863">Zinc-finger</keyword>
<dbReference type="GO" id="GO:0008270">
    <property type="term" value="F:zinc ion binding"/>
    <property type="evidence" value="ECO:0007669"/>
    <property type="project" value="UniProtKB-KW"/>
</dbReference>
<evidence type="ECO:0000256" key="3">
    <source>
        <dbReference type="ARBA" id="ARBA00022833"/>
    </source>
</evidence>
<dbReference type="AlphaFoldDB" id="A0A2A2J7J5"/>
<evidence type="ECO:0000313" key="7">
    <source>
        <dbReference type="EMBL" id="PAV57605.1"/>
    </source>
</evidence>
<evidence type="ECO:0000259" key="6">
    <source>
        <dbReference type="PROSITE" id="PS50199"/>
    </source>
</evidence>
<organism evidence="7 8">
    <name type="scientific">Diploscapter pachys</name>
    <dbReference type="NCBI Taxonomy" id="2018661"/>
    <lineage>
        <taxon>Eukaryota</taxon>
        <taxon>Metazoa</taxon>
        <taxon>Ecdysozoa</taxon>
        <taxon>Nematoda</taxon>
        <taxon>Chromadorea</taxon>
        <taxon>Rhabditida</taxon>
        <taxon>Rhabditina</taxon>
        <taxon>Rhabditomorpha</taxon>
        <taxon>Rhabditoidea</taxon>
        <taxon>Rhabditidae</taxon>
        <taxon>Diploscapter</taxon>
    </lineage>
</organism>